<dbReference type="OrthoDB" id="9991317at2759"/>
<evidence type="ECO:0000313" key="1">
    <source>
        <dbReference type="EMBL" id="KAJ5331311.1"/>
    </source>
</evidence>
<reference evidence="1" key="2">
    <citation type="journal article" date="2023" name="IMA Fungus">
        <title>Comparative genomic study of the Penicillium genus elucidates a diverse pangenome and 15 lateral gene transfer events.</title>
        <authorList>
            <person name="Petersen C."/>
            <person name="Sorensen T."/>
            <person name="Nielsen M.R."/>
            <person name="Sondergaard T.E."/>
            <person name="Sorensen J.L."/>
            <person name="Fitzpatrick D.A."/>
            <person name="Frisvad J.C."/>
            <person name="Nielsen K.L."/>
        </authorList>
    </citation>
    <scope>NUCLEOTIDE SEQUENCE</scope>
    <source>
        <strain evidence="1">IBT 21472</strain>
    </source>
</reference>
<reference evidence="1" key="1">
    <citation type="submission" date="2022-12" db="EMBL/GenBank/DDBJ databases">
        <authorList>
            <person name="Petersen C."/>
        </authorList>
    </citation>
    <scope>NUCLEOTIDE SEQUENCE</scope>
    <source>
        <strain evidence="1">IBT 21472</strain>
    </source>
</reference>
<dbReference type="AlphaFoldDB" id="A0A9W9UCC4"/>
<protein>
    <submittedName>
        <fullName evidence="1">Uncharacterized protein</fullName>
    </submittedName>
</protein>
<keyword evidence="2" id="KW-1185">Reference proteome</keyword>
<accession>A0A9W9UCC4</accession>
<dbReference type="EMBL" id="JAPZBO010000001">
    <property type="protein sequence ID" value="KAJ5331311.1"/>
    <property type="molecule type" value="Genomic_DNA"/>
</dbReference>
<gene>
    <name evidence="1" type="ORF">N7476_001094</name>
</gene>
<organism evidence="1 2">
    <name type="scientific">Penicillium atrosanguineum</name>
    <dbReference type="NCBI Taxonomy" id="1132637"/>
    <lineage>
        <taxon>Eukaryota</taxon>
        <taxon>Fungi</taxon>
        <taxon>Dikarya</taxon>
        <taxon>Ascomycota</taxon>
        <taxon>Pezizomycotina</taxon>
        <taxon>Eurotiomycetes</taxon>
        <taxon>Eurotiomycetidae</taxon>
        <taxon>Eurotiales</taxon>
        <taxon>Aspergillaceae</taxon>
        <taxon>Penicillium</taxon>
    </lineage>
</organism>
<dbReference type="Proteomes" id="UP001147746">
    <property type="component" value="Unassembled WGS sequence"/>
</dbReference>
<sequence length="157" mass="18343">MDDKLLNDSMYYCRKAIDLGSVQEKLKPVLSKLVPCNRQGDLSLCTDELLRDDTSNLIDYVQERPVTIFKFAIFPSDTIIVTKEGVDLLDLHRRYTKKRRRMVQIEQVLEWLWDAIAEPILQHLEFLKSLLERGELPRSWWITTSRIVALYLYAAGA</sequence>
<name>A0A9W9UCC4_9EURO</name>
<evidence type="ECO:0000313" key="2">
    <source>
        <dbReference type="Proteomes" id="UP001147746"/>
    </source>
</evidence>
<proteinExistence type="predicted"/>
<comment type="caution">
    <text evidence="1">The sequence shown here is derived from an EMBL/GenBank/DDBJ whole genome shotgun (WGS) entry which is preliminary data.</text>
</comment>